<feature type="domain" description="DUF6801" evidence="2">
    <location>
        <begin position="44"/>
        <end position="197"/>
    </location>
</feature>
<evidence type="ECO:0000256" key="1">
    <source>
        <dbReference type="SAM" id="MobiDB-lite"/>
    </source>
</evidence>
<dbReference type="Proteomes" id="UP000517916">
    <property type="component" value="Unassembled WGS sequence"/>
</dbReference>
<sequence>MNHRKGSKKVFAGIAAVGAAGLVTAGLVVGAGTSMAAPVTLTQNYTCPFPLIGNQTIKVVVTSDIPSSIPVGQATGVFNIKAVSTVPETATQGLNLVGATSIEGTAVSGDEVVAPEATLPVNVPVNIAKTDIPASGAFDIVATGQTPSLTFSKAGSATINVKTLKLTMTPKKADGSPTGLGTFDSACTLNSGEPTQLTKFDITGGGGTTTTTPAPPTTTTTTAPPTTTTTTTVPPTTTTTTPGGVKYSYTLAGTSALKNLNGSVPLSGSINADLDLGTSKYTADLALEPTSGKFSLFGFLPVTSQVAFSSVGKTTGTVTAGALVSNSKLNISLPQVTLFGIPISNSPDCQTTAPSDINLKSGPGFDLLKGGKLAGEYSISSLKGCGSFNDYISAFTASSGNTIDMTLTAKH</sequence>
<comment type="caution">
    <text evidence="3">The sequence shown here is derived from an EMBL/GenBank/DDBJ whole genome shotgun (WGS) entry which is preliminary data.</text>
</comment>
<reference evidence="3 4" key="1">
    <citation type="submission" date="2020-08" db="EMBL/GenBank/DDBJ databases">
        <title>Genomic Encyclopedia of Archaeal and Bacterial Type Strains, Phase II (KMG-II): from individual species to whole genera.</title>
        <authorList>
            <person name="Goeker M."/>
        </authorList>
    </citation>
    <scope>NUCLEOTIDE SEQUENCE [LARGE SCALE GENOMIC DNA]</scope>
    <source>
        <strain evidence="3 4">DSM 43850</strain>
    </source>
</reference>
<dbReference type="EMBL" id="JACJID010000002">
    <property type="protein sequence ID" value="MBA8924862.1"/>
    <property type="molecule type" value="Genomic_DNA"/>
</dbReference>
<protein>
    <recommendedName>
        <fullName evidence="2">DUF6801 domain-containing protein</fullName>
    </recommendedName>
</protein>
<dbReference type="InterPro" id="IPR046542">
    <property type="entry name" value="DUF6801"/>
</dbReference>
<organism evidence="3 4">
    <name type="scientific">Kutzneria viridogrisea</name>
    <dbReference type="NCBI Taxonomy" id="47990"/>
    <lineage>
        <taxon>Bacteria</taxon>
        <taxon>Bacillati</taxon>
        <taxon>Actinomycetota</taxon>
        <taxon>Actinomycetes</taxon>
        <taxon>Pseudonocardiales</taxon>
        <taxon>Pseudonocardiaceae</taxon>
        <taxon>Kutzneria</taxon>
    </lineage>
</organism>
<evidence type="ECO:0000259" key="2">
    <source>
        <dbReference type="Pfam" id="PF20611"/>
    </source>
</evidence>
<dbReference type="Pfam" id="PF20611">
    <property type="entry name" value="DUF6801"/>
    <property type="match status" value="1"/>
</dbReference>
<evidence type="ECO:0000313" key="3">
    <source>
        <dbReference type="EMBL" id="MBA8924862.1"/>
    </source>
</evidence>
<feature type="compositionally biased region" description="Low complexity" evidence="1">
    <location>
        <begin position="209"/>
        <end position="244"/>
    </location>
</feature>
<dbReference type="RefSeq" id="WP_182837104.1">
    <property type="nucleotide sequence ID" value="NZ_BAAABQ010000010.1"/>
</dbReference>
<name>A0ABR6BDT5_9PSEU</name>
<evidence type="ECO:0000313" key="4">
    <source>
        <dbReference type="Proteomes" id="UP000517916"/>
    </source>
</evidence>
<accession>A0ABR6BDT5</accession>
<feature type="region of interest" description="Disordered" evidence="1">
    <location>
        <begin position="199"/>
        <end position="244"/>
    </location>
</feature>
<proteinExistence type="predicted"/>
<gene>
    <name evidence="3" type="ORF">BC739_002061</name>
</gene>
<keyword evidence="4" id="KW-1185">Reference proteome</keyword>